<protein>
    <submittedName>
        <fullName evidence="1">Uncharacterized protein</fullName>
    </submittedName>
</protein>
<dbReference type="EMBL" id="JAUESC010000387">
    <property type="protein sequence ID" value="KAK0573929.1"/>
    <property type="molecule type" value="Genomic_DNA"/>
</dbReference>
<evidence type="ECO:0000313" key="2">
    <source>
        <dbReference type="Proteomes" id="UP001168877"/>
    </source>
</evidence>
<proteinExistence type="predicted"/>
<evidence type="ECO:0000313" key="1">
    <source>
        <dbReference type="EMBL" id="KAK0573929.1"/>
    </source>
</evidence>
<name>A0AA39RJC1_ACESA</name>
<accession>A0AA39RJC1</accession>
<reference evidence="1" key="1">
    <citation type="journal article" date="2022" name="Plant J.">
        <title>Strategies of tolerance reflected in two North American maple genomes.</title>
        <authorList>
            <person name="McEvoy S.L."/>
            <person name="Sezen U.U."/>
            <person name="Trouern-Trend A."/>
            <person name="McMahon S.M."/>
            <person name="Schaberg P.G."/>
            <person name="Yang J."/>
            <person name="Wegrzyn J.L."/>
            <person name="Swenson N.G."/>
        </authorList>
    </citation>
    <scope>NUCLEOTIDE SEQUENCE</scope>
    <source>
        <strain evidence="1">NS2018</strain>
    </source>
</reference>
<gene>
    <name evidence="1" type="ORF">LWI29_015696</name>
</gene>
<sequence length="80" mass="9013">MRGLQDFDTMSIAQKAESSMIMNVLLDNVNRLKCSCYHVSMKMKWHSLLFDYGLPEDGKDFAADDADANLVPTLMEKVAP</sequence>
<organism evidence="1 2">
    <name type="scientific">Acer saccharum</name>
    <name type="common">Sugar maple</name>
    <dbReference type="NCBI Taxonomy" id="4024"/>
    <lineage>
        <taxon>Eukaryota</taxon>
        <taxon>Viridiplantae</taxon>
        <taxon>Streptophyta</taxon>
        <taxon>Embryophyta</taxon>
        <taxon>Tracheophyta</taxon>
        <taxon>Spermatophyta</taxon>
        <taxon>Magnoliopsida</taxon>
        <taxon>eudicotyledons</taxon>
        <taxon>Gunneridae</taxon>
        <taxon>Pentapetalae</taxon>
        <taxon>rosids</taxon>
        <taxon>malvids</taxon>
        <taxon>Sapindales</taxon>
        <taxon>Sapindaceae</taxon>
        <taxon>Hippocastanoideae</taxon>
        <taxon>Acereae</taxon>
        <taxon>Acer</taxon>
    </lineage>
</organism>
<dbReference type="Proteomes" id="UP001168877">
    <property type="component" value="Unassembled WGS sequence"/>
</dbReference>
<keyword evidence="2" id="KW-1185">Reference proteome</keyword>
<reference evidence="1" key="2">
    <citation type="submission" date="2023-06" db="EMBL/GenBank/DDBJ databases">
        <authorList>
            <person name="Swenson N.G."/>
            <person name="Wegrzyn J.L."/>
            <person name="Mcevoy S.L."/>
        </authorList>
    </citation>
    <scope>NUCLEOTIDE SEQUENCE</scope>
    <source>
        <strain evidence="1">NS2018</strain>
        <tissue evidence="1">Leaf</tissue>
    </source>
</reference>
<dbReference type="AlphaFoldDB" id="A0AA39RJC1"/>
<comment type="caution">
    <text evidence="1">The sequence shown here is derived from an EMBL/GenBank/DDBJ whole genome shotgun (WGS) entry which is preliminary data.</text>
</comment>